<sequence>MNQKLFILLLAVMFFSGLVPFISALPSPRRDCPDPAETPFCD</sequence>
<proteinExistence type="predicted"/>
<evidence type="ECO:0000313" key="2">
    <source>
        <dbReference type="Proteomes" id="UP000789702"/>
    </source>
</evidence>
<protein>
    <submittedName>
        <fullName evidence="1">918_t:CDS:1</fullName>
    </submittedName>
</protein>
<dbReference type="Proteomes" id="UP000789702">
    <property type="component" value="Unassembled WGS sequence"/>
</dbReference>
<organism evidence="1 2">
    <name type="scientific">Dentiscutata heterogama</name>
    <dbReference type="NCBI Taxonomy" id="1316150"/>
    <lineage>
        <taxon>Eukaryota</taxon>
        <taxon>Fungi</taxon>
        <taxon>Fungi incertae sedis</taxon>
        <taxon>Mucoromycota</taxon>
        <taxon>Glomeromycotina</taxon>
        <taxon>Glomeromycetes</taxon>
        <taxon>Diversisporales</taxon>
        <taxon>Gigasporaceae</taxon>
        <taxon>Dentiscutata</taxon>
    </lineage>
</organism>
<feature type="non-terminal residue" evidence="1">
    <location>
        <position position="42"/>
    </location>
</feature>
<reference evidence="1" key="1">
    <citation type="submission" date="2021-06" db="EMBL/GenBank/DDBJ databases">
        <authorList>
            <person name="Kallberg Y."/>
            <person name="Tangrot J."/>
            <person name="Rosling A."/>
        </authorList>
    </citation>
    <scope>NUCLEOTIDE SEQUENCE</scope>
    <source>
        <strain evidence="1">IL203A</strain>
    </source>
</reference>
<gene>
    <name evidence="1" type="ORF">DHETER_LOCUS7141</name>
</gene>
<keyword evidence="2" id="KW-1185">Reference proteome</keyword>
<name>A0ACA9MND1_9GLOM</name>
<evidence type="ECO:0000313" key="1">
    <source>
        <dbReference type="EMBL" id="CAG8598268.1"/>
    </source>
</evidence>
<accession>A0ACA9MND1</accession>
<comment type="caution">
    <text evidence="1">The sequence shown here is derived from an EMBL/GenBank/DDBJ whole genome shotgun (WGS) entry which is preliminary data.</text>
</comment>
<dbReference type="EMBL" id="CAJVPU010009765">
    <property type="protein sequence ID" value="CAG8598268.1"/>
    <property type="molecule type" value="Genomic_DNA"/>
</dbReference>